<dbReference type="SUPFAM" id="SSF51120">
    <property type="entry name" value="beta-Roll"/>
    <property type="match status" value="2"/>
</dbReference>
<dbReference type="PROSITE" id="PS00330">
    <property type="entry name" value="HEMOLYSIN_CALCIUM"/>
    <property type="match status" value="3"/>
</dbReference>
<feature type="compositionally biased region" description="Basic and acidic residues" evidence="3">
    <location>
        <begin position="97"/>
        <end position="114"/>
    </location>
</feature>
<evidence type="ECO:0000256" key="2">
    <source>
        <dbReference type="ARBA" id="ARBA00022525"/>
    </source>
</evidence>
<evidence type="ECO:0000313" key="5">
    <source>
        <dbReference type="Proteomes" id="UP000218151"/>
    </source>
</evidence>
<protein>
    <submittedName>
        <fullName evidence="4">Calcium-binding protein</fullName>
    </submittedName>
</protein>
<dbReference type="GO" id="GO:0005509">
    <property type="term" value="F:calcium ion binding"/>
    <property type="evidence" value="ECO:0007669"/>
    <property type="project" value="InterPro"/>
</dbReference>
<comment type="caution">
    <text evidence="4">The sequence shown here is derived from an EMBL/GenBank/DDBJ whole genome shotgun (WGS) entry which is preliminary data.</text>
</comment>
<dbReference type="EMBL" id="NSLI01000006">
    <property type="protein sequence ID" value="PAX06474.1"/>
    <property type="molecule type" value="Genomic_DNA"/>
</dbReference>
<dbReference type="PANTHER" id="PTHR38340:SF1">
    <property type="entry name" value="S-LAYER PROTEIN"/>
    <property type="match status" value="1"/>
</dbReference>
<keyword evidence="2" id="KW-0964">Secreted</keyword>
<dbReference type="InterPro" id="IPR018511">
    <property type="entry name" value="Hemolysin-typ_Ca-bd_CS"/>
</dbReference>
<sequence length="459" mass="47787">MRQDRDEGRVDRVIDEYRLAIGTQRPDFFSGRSDKMNIEFGRGQSDALIGAGMDDALWGGRGNDVAFGGGGMDELDGGDGSDILFGGAENDGLTGGDGRDVLDEGAGHGDLEGGRGDDVLIGGTGADAFVFDPNSGDDVIYDFRAGPGMFDHLVMRDIDPEELRFEETGAGTRISWNDGKASVLLAGVAKSELAQDDFMFPEDRQLLLPGDPADTRLEAVSYAKNEGGNVSAPAVNGNTAPAVDYEFDEFNVQYGGAGGDTFQATADRDVYFGLGGADRLYGGAEDDHLDGGDGNDVLDGGDGQDALKGGAGADALYGGMMADNLMGEEGNDRLFAGAGHDMLEGGRGDDQLNGGDGADAFIVRPDSGNDVIVGGFDAGPGAFDHIAFIDILPGQVKVEDTSGGVLVSWDTDQGDGSVLIQGITTSQMAQDDFMFSSVEGGGFVSNPNITYLGSEYLFL</sequence>
<dbReference type="InterPro" id="IPR001343">
    <property type="entry name" value="Hemolysn_Ca-bd"/>
</dbReference>
<dbReference type="InterPro" id="IPR011049">
    <property type="entry name" value="Serralysin-like_metalloprot_C"/>
</dbReference>
<comment type="subcellular location">
    <subcellularLocation>
        <location evidence="1">Secreted</location>
    </subcellularLocation>
</comment>
<proteinExistence type="predicted"/>
<feature type="region of interest" description="Disordered" evidence="3">
    <location>
        <begin position="92"/>
        <end position="114"/>
    </location>
</feature>
<dbReference type="PANTHER" id="PTHR38340">
    <property type="entry name" value="S-LAYER PROTEIN"/>
    <property type="match status" value="1"/>
</dbReference>
<name>A0A2A2SAZ8_9SPHN</name>
<evidence type="ECO:0000256" key="3">
    <source>
        <dbReference type="SAM" id="MobiDB-lite"/>
    </source>
</evidence>
<dbReference type="PRINTS" id="PR00313">
    <property type="entry name" value="CABNDNGRPT"/>
</dbReference>
<accession>A0A2A2SAZ8</accession>
<keyword evidence="5" id="KW-1185">Reference proteome</keyword>
<feature type="region of interest" description="Disordered" evidence="3">
    <location>
        <begin position="285"/>
        <end position="305"/>
    </location>
</feature>
<dbReference type="Proteomes" id="UP000218151">
    <property type="component" value="Unassembled WGS sequence"/>
</dbReference>
<dbReference type="InterPro" id="IPR050557">
    <property type="entry name" value="RTX_toxin/Mannuronan_C5-epim"/>
</dbReference>
<dbReference type="AlphaFoldDB" id="A0A2A2SAZ8"/>
<organism evidence="4 5">
    <name type="scientific">Sphingomonas lenta</name>
    <dbReference type="NCBI Taxonomy" id="1141887"/>
    <lineage>
        <taxon>Bacteria</taxon>
        <taxon>Pseudomonadati</taxon>
        <taxon>Pseudomonadota</taxon>
        <taxon>Alphaproteobacteria</taxon>
        <taxon>Sphingomonadales</taxon>
        <taxon>Sphingomonadaceae</taxon>
        <taxon>Sphingomonas</taxon>
    </lineage>
</organism>
<evidence type="ECO:0000313" key="4">
    <source>
        <dbReference type="EMBL" id="PAX06474.1"/>
    </source>
</evidence>
<dbReference type="Gene3D" id="2.150.10.10">
    <property type="entry name" value="Serralysin-like metalloprotease, C-terminal"/>
    <property type="match status" value="4"/>
</dbReference>
<evidence type="ECO:0000256" key="1">
    <source>
        <dbReference type="ARBA" id="ARBA00004613"/>
    </source>
</evidence>
<gene>
    <name evidence="4" type="ORF">CKY28_17110</name>
</gene>
<dbReference type="Pfam" id="PF00353">
    <property type="entry name" value="HemolysinCabind"/>
    <property type="match status" value="4"/>
</dbReference>
<reference evidence="5" key="1">
    <citation type="submission" date="2017-09" db="EMBL/GenBank/DDBJ databases">
        <authorList>
            <person name="Feng G."/>
            <person name="Zhu H."/>
        </authorList>
    </citation>
    <scope>NUCLEOTIDE SEQUENCE [LARGE SCALE GENOMIC DNA]</scope>
    <source>
        <strain evidence="5">1PNM-20</strain>
    </source>
</reference>
<dbReference type="GO" id="GO:0005576">
    <property type="term" value="C:extracellular region"/>
    <property type="evidence" value="ECO:0007669"/>
    <property type="project" value="UniProtKB-SubCell"/>
</dbReference>